<keyword evidence="5 8" id="KW-1133">Transmembrane helix</keyword>
<evidence type="ECO:0000256" key="8">
    <source>
        <dbReference type="SAM" id="Phobius"/>
    </source>
</evidence>
<feature type="transmembrane region" description="Helical" evidence="8">
    <location>
        <begin position="144"/>
        <end position="166"/>
    </location>
</feature>
<evidence type="ECO:0000313" key="10">
    <source>
        <dbReference type="Proteomes" id="UP001431935"/>
    </source>
</evidence>
<feature type="transmembrane region" description="Helical" evidence="8">
    <location>
        <begin position="21"/>
        <end position="44"/>
    </location>
</feature>
<keyword evidence="6" id="KW-0406">Ion transport</keyword>
<keyword evidence="10" id="KW-1185">Reference proteome</keyword>
<accession>A0ABZ2AH25</accession>
<name>A0ABZ2AH25_9BACT</name>
<feature type="transmembrane region" description="Helical" evidence="8">
    <location>
        <begin position="351"/>
        <end position="384"/>
    </location>
</feature>
<evidence type="ECO:0000256" key="4">
    <source>
        <dbReference type="ARBA" id="ARBA00022692"/>
    </source>
</evidence>
<evidence type="ECO:0000313" key="9">
    <source>
        <dbReference type="EMBL" id="WVN21213.1"/>
    </source>
</evidence>
<dbReference type="Proteomes" id="UP001431935">
    <property type="component" value="Chromosome"/>
</dbReference>
<dbReference type="InterPro" id="IPR003445">
    <property type="entry name" value="Cat_transpt"/>
</dbReference>
<dbReference type="RefSeq" id="WP_330463252.1">
    <property type="nucleotide sequence ID" value="NZ_CP143578.1"/>
</dbReference>
<dbReference type="EMBL" id="CP143578">
    <property type="protein sequence ID" value="WVN21213.1"/>
    <property type="molecule type" value="Genomic_DNA"/>
</dbReference>
<sequence length="517" mass="58208">MKNKRMNAKKTNIVLRFLRKLGAVRYIFIIYILFTIFISLLLFWNVSHKSDLKEPVKYIDALFVSASAFSDTGLTPLVISETFNAFGQFLIALSMVVGGIGIFTFKIYIFQSILGLKSNIFSNLVSQTERGSITVSETRKMIKIAISFLIITTIIASFIFTMILYLTPNDNFVSEEVSSLNPILFNNKVVMKQNEIPYNNFLQSLKYGIFHSISSINNAGFDLFGNRSLQPFYNNYSFQIVTIITFLIGGIGFPVIYDIWKKIQSLDKNKPNHRFHLFTKFTIITYLFTTAVAFVLSVILEYSSKSKETFWYQEEYGSIGDKLFAIYFQVSSTRSAGFSTVNYYNFTHSTIVLHSILMFIGFSPVSTAGGIRNTTIAVIFLSILTMMTGRRRINAFKRQIGKETLIKAVNVFALAIVLVFTVTIINYSTLPKDTKLVDNSHYPMIFASFEACSAFGNTGLSTGLSSGTNNLHIAGKLSLISIMIIGQFGIPQTIKIFGRGKPAPEHYQYIYEDVSIG</sequence>
<gene>
    <name evidence="9" type="ORF">V2E26_02240</name>
</gene>
<keyword evidence="4 8" id="KW-0812">Transmembrane</keyword>
<feature type="transmembrane region" description="Helical" evidence="8">
    <location>
        <begin position="281"/>
        <end position="300"/>
    </location>
</feature>
<evidence type="ECO:0000256" key="5">
    <source>
        <dbReference type="ARBA" id="ARBA00022989"/>
    </source>
</evidence>
<comment type="subcellular location">
    <subcellularLocation>
        <location evidence="1">Cell membrane</location>
        <topology evidence="1">Multi-pass membrane protein</topology>
    </subcellularLocation>
</comment>
<feature type="transmembrane region" description="Helical" evidence="8">
    <location>
        <begin position="236"/>
        <end position="260"/>
    </location>
</feature>
<evidence type="ECO:0000256" key="3">
    <source>
        <dbReference type="ARBA" id="ARBA00022475"/>
    </source>
</evidence>
<evidence type="ECO:0000256" key="2">
    <source>
        <dbReference type="ARBA" id="ARBA00022448"/>
    </source>
</evidence>
<keyword evidence="7 8" id="KW-0472">Membrane</keyword>
<protein>
    <submittedName>
        <fullName evidence="9">Potassium transporter TrkG</fullName>
    </submittedName>
</protein>
<dbReference type="PANTHER" id="PTHR32024:SF1">
    <property type="entry name" value="KTR SYSTEM POTASSIUM UPTAKE PROTEIN B"/>
    <property type="match status" value="1"/>
</dbReference>
<feature type="transmembrane region" description="Helical" evidence="8">
    <location>
        <begin position="85"/>
        <end position="109"/>
    </location>
</feature>
<keyword evidence="3" id="KW-1003">Cell membrane</keyword>
<organism evidence="9 10">
    <name type="scientific">Metamycoplasma gateae</name>
    <dbReference type="NCBI Taxonomy" id="35769"/>
    <lineage>
        <taxon>Bacteria</taxon>
        <taxon>Bacillati</taxon>
        <taxon>Mycoplasmatota</taxon>
        <taxon>Mycoplasmoidales</taxon>
        <taxon>Metamycoplasmataceae</taxon>
        <taxon>Metamycoplasma</taxon>
    </lineage>
</organism>
<evidence type="ECO:0000256" key="1">
    <source>
        <dbReference type="ARBA" id="ARBA00004651"/>
    </source>
</evidence>
<reference evidence="9" key="1">
    <citation type="submission" date="2024-01" db="EMBL/GenBank/DDBJ databases">
        <title>Complete genome sequence of Mycoplasma gateae strain 3700.</title>
        <authorList>
            <person name="Spergser J."/>
        </authorList>
    </citation>
    <scope>NUCLEOTIDE SEQUENCE [LARGE SCALE GENOMIC DNA]</scope>
    <source>
        <strain evidence="9">3700</strain>
    </source>
</reference>
<evidence type="ECO:0000256" key="7">
    <source>
        <dbReference type="ARBA" id="ARBA00023136"/>
    </source>
</evidence>
<dbReference type="PANTHER" id="PTHR32024">
    <property type="entry name" value="TRK SYSTEM POTASSIUM UPTAKE PROTEIN TRKG-RELATED"/>
    <property type="match status" value="1"/>
</dbReference>
<dbReference type="Pfam" id="PF02386">
    <property type="entry name" value="TrkH"/>
    <property type="match status" value="1"/>
</dbReference>
<proteinExistence type="predicted"/>
<feature type="transmembrane region" description="Helical" evidence="8">
    <location>
        <begin position="471"/>
        <end position="490"/>
    </location>
</feature>
<evidence type="ECO:0000256" key="6">
    <source>
        <dbReference type="ARBA" id="ARBA00023065"/>
    </source>
</evidence>
<feature type="transmembrane region" description="Helical" evidence="8">
    <location>
        <begin position="405"/>
        <end position="427"/>
    </location>
</feature>
<keyword evidence="2" id="KW-0813">Transport</keyword>